<protein>
    <submittedName>
        <fullName evidence="1">LysM peptidoglycan-binding domain-containing protein</fullName>
    </submittedName>
</protein>
<organism evidence="1 2">
    <name type="scientific">Curtobacterium aetherium</name>
    <dbReference type="NCBI Taxonomy" id="2841594"/>
    <lineage>
        <taxon>Bacteria</taxon>
        <taxon>Bacillati</taxon>
        <taxon>Actinomycetota</taxon>
        <taxon>Actinomycetes</taxon>
        <taxon>Micrococcales</taxon>
        <taxon>Microbacteriaceae</taxon>
        <taxon>Curtobacterium</taxon>
    </lineage>
</organism>
<sequence>MRPRWSNDMKNHTRTRALVGGLAFAGIAATGVGLAAAPASAASGSTWDALAACESSGNWAANTGNGYYGGLQFTQSTWAANGGSGSPAGASRETQIAVAENVLASQGWGAWPACSAKLGLSGTSGAAPAPVAQPAAPAPAAPAPQAPAQQAPAQQAAPAPKAATAPKAAPSTPAPSATSSKPAAVETSGKTYKIASGDTLDTIATKLGIEGGWKQLWAANTSTIDDANLIYAGQTLQLPA</sequence>
<gene>
    <name evidence="1" type="ORF">KM842_12105</name>
</gene>
<reference evidence="1" key="1">
    <citation type="submission" date="2021-06" db="EMBL/GenBank/DDBJ databases">
        <authorList>
            <person name="Ellington A.J."/>
            <person name="Bryan N.C."/>
            <person name="Christner B.C."/>
            <person name="Reisch C.R."/>
        </authorList>
    </citation>
    <scope>NUCLEOTIDE SEQUENCE</scope>
    <source>
        <strain evidence="1">L6-1</strain>
    </source>
</reference>
<evidence type="ECO:0000313" key="1">
    <source>
        <dbReference type="EMBL" id="QWS32991.1"/>
    </source>
</evidence>
<dbReference type="EMBL" id="CP076544">
    <property type="protein sequence ID" value="QWS32991.1"/>
    <property type="molecule type" value="Genomic_DNA"/>
</dbReference>
<keyword evidence="2" id="KW-1185">Reference proteome</keyword>
<name>A0ACD1E2J2_9MICO</name>
<evidence type="ECO:0000313" key="2">
    <source>
        <dbReference type="Proteomes" id="UP000681794"/>
    </source>
</evidence>
<accession>A0ACD1E2J2</accession>
<dbReference type="Proteomes" id="UP000681794">
    <property type="component" value="Chromosome"/>
</dbReference>
<proteinExistence type="predicted"/>